<keyword evidence="5" id="KW-1185">Reference proteome</keyword>
<feature type="transmembrane region" description="Helical" evidence="3">
    <location>
        <begin position="348"/>
        <end position="371"/>
    </location>
</feature>
<evidence type="ECO:0000256" key="2">
    <source>
        <dbReference type="SAM" id="MobiDB-lite"/>
    </source>
</evidence>
<proteinExistence type="predicted"/>
<gene>
    <name evidence="4" type="primary">Necator_chrIII.g10852</name>
    <name evidence="4" type="ORF">RB195_010087</name>
</gene>
<evidence type="ECO:0000256" key="3">
    <source>
        <dbReference type="SAM" id="Phobius"/>
    </source>
</evidence>
<evidence type="ECO:0000256" key="1">
    <source>
        <dbReference type="SAM" id="Coils"/>
    </source>
</evidence>
<accession>A0ABR1CZM8</accession>
<protein>
    <submittedName>
        <fullName evidence="4">Uncharacterized protein</fullName>
    </submittedName>
</protein>
<keyword evidence="3" id="KW-0472">Membrane</keyword>
<comment type="caution">
    <text evidence="4">The sequence shown here is derived from an EMBL/GenBank/DDBJ whole genome shotgun (WGS) entry which is preliminary data.</text>
</comment>
<feature type="transmembrane region" description="Helical" evidence="3">
    <location>
        <begin position="399"/>
        <end position="419"/>
    </location>
</feature>
<keyword evidence="3" id="KW-0812">Transmembrane</keyword>
<evidence type="ECO:0000313" key="4">
    <source>
        <dbReference type="EMBL" id="KAK6742616.1"/>
    </source>
</evidence>
<dbReference type="EMBL" id="JAVFWL010000003">
    <property type="protein sequence ID" value="KAK6742616.1"/>
    <property type="molecule type" value="Genomic_DNA"/>
</dbReference>
<evidence type="ECO:0000313" key="5">
    <source>
        <dbReference type="Proteomes" id="UP001303046"/>
    </source>
</evidence>
<name>A0ABR1CZM8_NECAM</name>
<sequence length="459" mass="52640">MTRTRSGTASARCFNHQQLVAVSGPGTWEVKDNDKVHCVEEQYCSCDEKFNNHCRRDGCGACPYAFACTCCMDVKSGVSCVHVHAALLYAGAGRRSQEDASSSVVSRETESARYSSDGDEEMMEIVVEGDVENEVEVGRSSTDIEDRHRDIFRRMEMEYASARESLFKVMRNPTAGTRMGLEQAESKLKEFRKMIDDLAGNVEESENNVRLARRPEVPPVGRPQTLTPIRKLHKRAHLRKEEQAKRKPTLDIPDCAQDERDACAVDLTRLQTTFSVPLIIVKREDVPPVCWFLVSSSSRKNKKPSSRLFTCLMNLSPVKWAARKREDRRPLYRRIFTNRRLDILHKTFIRSILGFILFSTSYCIVNTGIYYNRSGWIYSEFEMTASRFISSLASRWEGLFFMGFVAGAGFELFKIYFSFKGVNYYSVFKKKQLQKELDEFEKTLKDLDDILMHGVPRTL</sequence>
<dbReference type="Proteomes" id="UP001303046">
    <property type="component" value="Unassembled WGS sequence"/>
</dbReference>
<keyword evidence="1" id="KW-0175">Coiled coil</keyword>
<organism evidence="4 5">
    <name type="scientific">Necator americanus</name>
    <name type="common">Human hookworm</name>
    <dbReference type="NCBI Taxonomy" id="51031"/>
    <lineage>
        <taxon>Eukaryota</taxon>
        <taxon>Metazoa</taxon>
        <taxon>Ecdysozoa</taxon>
        <taxon>Nematoda</taxon>
        <taxon>Chromadorea</taxon>
        <taxon>Rhabditida</taxon>
        <taxon>Rhabditina</taxon>
        <taxon>Rhabditomorpha</taxon>
        <taxon>Strongyloidea</taxon>
        <taxon>Ancylostomatidae</taxon>
        <taxon>Bunostominae</taxon>
        <taxon>Necator</taxon>
    </lineage>
</organism>
<feature type="region of interest" description="Disordered" evidence="2">
    <location>
        <begin position="98"/>
        <end position="119"/>
    </location>
</feature>
<reference evidence="4 5" key="1">
    <citation type="submission" date="2023-08" db="EMBL/GenBank/DDBJ databases">
        <title>A Necator americanus chromosomal reference genome.</title>
        <authorList>
            <person name="Ilik V."/>
            <person name="Petrzelkova K.J."/>
            <person name="Pardy F."/>
            <person name="Fuh T."/>
            <person name="Niatou-Singa F.S."/>
            <person name="Gouil Q."/>
            <person name="Baker L."/>
            <person name="Ritchie M.E."/>
            <person name="Jex A.R."/>
            <person name="Gazzola D."/>
            <person name="Li H."/>
            <person name="Toshio Fujiwara R."/>
            <person name="Zhan B."/>
            <person name="Aroian R.V."/>
            <person name="Pafco B."/>
            <person name="Schwarz E.M."/>
        </authorList>
    </citation>
    <scope>NUCLEOTIDE SEQUENCE [LARGE SCALE GENOMIC DNA]</scope>
    <source>
        <strain evidence="4 5">Aroian</strain>
        <tissue evidence="4">Whole animal</tissue>
    </source>
</reference>
<keyword evidence="3" id="KW-1133">Transmembrane helix</keyword>
<feature type="coiled-coil region" evidence="1">
    <location>
        <begin position="181"/>
        <end position="208"/>
    </location>
</feature>